<evidence type="ECO:0000313" key="2">
    <source>
        <dbReference type="EMBL" id="GJT93481.1"/>
    </source>
</evidence>
<evidence type="ECO:0000313" key="3">
    <source>
        <dbReference type="Proteomes" id="UP001151760"/>
    </source>
</evidence>
<accession>A0ABQ5I015</accession>
<reference evidence="2" key="2">
    <citation type="submission" date="2022-01" db="EMBL/GenBank/DDBJ databases">
        <authorList>
            <person name="Yamashiro T."/>
            <person name="Shiraishi A."/>
            <person name="Satake H."/>
            <person name="Nakayama K."/>
        </authorList>
    </citation>
    <scope>NUCLEOTIDE SEQUENCE</scope>
</reference>
<gene>
    <name evidence="2" type="ORF">Tco_1082326</name>
</gene>
<proteinExistence type="predicted"/>
<feature type="compositionally biased region" description="Low complexity" evidence="1">
    <location>
        <begin position="164"/>
        <end position="180"/>
    </location>
</feature>
<keyword evidence="3" id="KW-1185">Reference proteome</keyword>
<sequence>MLYRLEHEKDCLIIDNIDHGQWHWNWSRPNLRARNSANLLEMLFEISYAEINEVEDTYVWSLGTDETFSVKDARCIIDSKILPSCSIDSLTKHSREAISCPLASALSSATMTPIDNGSTVKAMIIDVVKKDRLVDLSLKLELVNIYMEDIDSQTPKKARKPSTAKDTSASSDAKSVSTVV</sequence>
<reference evidence="2" key="1">
    <citation type="journal article" date="2022" name="Int. J. Mol. Sci.">
        <title>Draft Genome of Tanacetum Coccineum: Genomic Comparison of Closely Related Tanacetum-Family Plants.</title>
        <authorList>
            <person name="Yamashiro T."/>
            <person name="Shiraishi A."/>
            <person name="Nakayama K."/>
            <person name="Satake H."/>
        </authorList>
    </citation>
    <scope>NUCLEOTIDE SEQUENCE</scope>
</reference>
<dbReference type="EMBL" id="BQNB010020207">
    <property type="protein sequence ID" value="GJT93481.1"/>
    <property type="molecule type" value="Genomic_DNA"/>
</dbReference>
<evidence type="ECO:0008006" key="4">
    <source>
        <dbReference type="Google" id="ProtNLM"/>
    </source>
</evidence>
<dbReference type="Proteomes" id="UP001151760">
    <property type="component" value="Unassembled WGS sequence"/>
</dbReference>
<evidence type="ECO:0000256" key="1">
    <source>
        <dbReference type="SAM" id="MobiDB-lite"/>
    </source>
</evidence>
<comment type="caution">
    <text evidence="2">The sequence shown here is derived from an EMBL/GenBank/DDBJ whole genome shotgun (WGS) entry which is preliminary data.</text>
</comment>
<protein>
    <recommendedName>
        <fullName evidence="4">S1 motif domain-containing protein</fullName>
    </recommendedName>
</protein>
<feature type="region of interest" description="Disordered" evidence="1">
    <location>
        <begin position="154"/>
        <end position="180"/>
    </location>
</feature>
<name>A0ABQ5I015_9ASTR</name>
<organism evidence="2 3">
    <name type="scientific">Tanacetum coccineum</name>
    <dbReference type="NCBI Taxonomy" id="301880"/>
    <lineage>
        <taxon>Eukaryota</taxon>
        <taxon>Viridiplantae</taxon>
        <taxon>Streptophyta</taxon>
        <taxon>Embryophyta</taxon>
        <taxon>Tracheophyta</taxon>
        <taxon>Spermatophyta</taxon>
        <taxon>Magnoliopsida</taxon>
        <taxon>eudicotyledons</taxon>
        <taxon>Gunneridae</taxon>
        <taxon>Pentapetalae</taxon>
        <taxon>asterids</taxon>
        <taxon>campanulids</taxon>
        <taxon>Asterales</taxon>
        <taxon>Asteraceae</taxon>
        <taxon>Asteroideae</taxon>
        <taxon>Anthemideae</taxon>
        <taxon>Anthemidinae</taxon>
        <taxon>Tanacetum</taxon>
    </lineage>
</organism>